<dbReference type="Proteomes" id="UP001218218">
    <property type="component" value="Unassembled WGS sequence"/>
</dbReference>
<sequence length="305" mass="33158">MPISSSSSAPLIVIVGATGNQGGSIVQALAESDRPYRIRGLTRDVTKPAAQKLANQGVETVNVILSVANADAVQKVFKGADFVFVVTSFWEHFDREREAAEGRMMVDAAKAAGVKLFIWSALESVSEVSKGKYIHVDHFDGKGEITAYAHASGIPLLIVQAGWYMTNFLFFDAMAATKEADGSYTLGLPVSADTVVPGIESPVFGPGTEVLASSEDFTLGELTAQLAQITGKNIVYKQISDDEFIVKSKSPTPRIAQEMLENIKFYQDFGYFGTKDTKPSRQHLARAPRKWADFVKANDWSAFFA</sequence>
<proteinExistence type="inferred from homology"/>
<dbReference type="EMBL" id="JARIHO010000011">
    <property type="protein sequence ID" value="KAJ7353404.1"/>
    <property type="molecule type" value="Genomic_DNA"/>
</dbReference>
<keyword evidence="2" id="KW-0521">NADP</keyword>
<keyword evidence="3" id="KW-0560">Oxidoreductase</keyword>
<dbReference type="InterPro" id="IPR008030">
    <property type="entry name" value="NmrA-like"/>
</dbReference>
<gene>
    <name evidence="5" type="ORF">DFH08DRAFT_1077587</name>
</gene>
<dbReference type="SUPFAM" id="SSF51735">
    <property type="entry name" value="NAD(P)-binding Rossmann-fold domains"/>
    <property type="match status" value="1"/>
</dbReference>
<evidence type="ECO:0000256" key="1">
    <source>
        <dbReference type="ARBA" id="ARBA00006328"/>
    </source>
</evidence>
<dbReference type="AlphaFoldDB" id="A0AAD7ABG9"/>
<evidence type="ECO:0000313" key="6">
    <source>
        <dbReference type="Proteomes" id="UP001218218"/>
    </source>
</evidence>
<accession>A0AAD7ABG9</accession>
<protein>
    <submittedName>
        <fullName evidence="5">NAD(P)-binding protein</fullName>
    </submittedName>
</protein>
<dbReference type="Pfam" id="PF05368">
    <property type="entry name" value="NmrA"/>
    <property type="match status" value="1"/>
</dbReference>
<comment type="caution">
    <text evidence="5">The sequence shown here is derived from an EMBL/GenBank/DDBJ whole genome shotgun (WGS) entry which is preliminary data.</text>
</comment>
<dbReference type="PANTHER" id="PTHR42748">
    <property type="entry name" value="NITROGEN METABOLITE REPRESSION PROTEIN NMRA FAMILY MEMBER"/>
    <property type="match status" value="1"/>
</dbReference>
<dbReference type="CDD" id="cd05251">
    <property type="entry name" value="NmrA_like_SDR_a"/>
    <property type="match status" value="1"/>
</dbReference>
<dbReference type="InterPro" id="IPR036291">
    <property type="entry name" value="NAD(P)-bd_dom_sf"/>
</dbReference>
<dbReference type="Gene3D" id="3.40.50.720">
    <property type="entry name" value="NAD(P)-binding Rossmann-like Domain"/>
    <property type="match status" value="1"/>
</dbReference>
<dbReference type="Gene3D" id="3.90.25.10">
    <property type="entry name" value="UDP-galactose 4-epimerase, domain 1"/>
    <property type="match status" value="1"/>
</dbReference>
<dbReference type="GO" id="GO:0016491">
    <property type="term" value="F:oxidoreductase activity"/>
    <property type="evidence" value="ECO:0007669"/>
    <property type="project" value="UniProtKB-KW"/>
</dbReference>
<evidence type="ECO:0000259" key="4">
    <source>
        <dbReference type="Pfam" id="PF05368"/>
    </source>
</evidence>
<evidence type="ECO:0000313" key="5">
    <source>
        <dbReference type="EMBL" id="KAJ7353404.1"/>
    </source>
</evidence>
<keyword evidence="6" id="KW-1185">Reference proteome</keyword>
<reference evidence="5" key="1">
    <citation type="submission" date="2023-03" db="EMBL/GenBank/DDBJ databases">
        <title>Massive genome expansion in bonnet fungi (Mycena s.s.) driven by repeated elements and novel gene families across ecological guilds.</title>
        <authorList>
            <consortium name="Lawrence Berkeley National Laboratory"/>
            <person name="Harder C.B."/>
            <person name="Miyauchi S."/>
            <person name="Viragh M."/>
            <person name="Kuo A."/>
            <person name="Thoen E."/>
            <person name="Andreopoulos B."/>
            <person name="Lu D."/>
            <person name="Skrede I."/>
            <person name="Drula E."/>
            <person name="Henrissat B."/>
            <person name="Morin E."/>
            <person name="Kohler A."/>
            <person name="Barry K."/>
            <person name="LaButti K."/>
            <person name="Morin E."/>
            <person name="Salamov A."/>
            <person name="Lipzen A."/>
            <person name="Mereny Z."/>
            <person name="Hegedus B."/>
            <person name="Baldrian P."/>
            <person name="Stursova M."/>
            <person name="Weitz H."/>
            <person name="Taylor A."/>
            <person name="Grigoriev I.V."/>
            <person name="Nagy L.G."/>
            <person name="Martin F."/>
            <person name="Kauserud H."/>
        </authorList>
    </citation>
    <scope>NUCLEOTIDE SEQUENCE</scope>
    <source>
        <strain evidence="5">CBHHK002</strain>
    </source>
</reference>
<dbReference type="InterPro" id="IPR051164">
    <property type="entry name" value="NmrA-like_oxidored"/>
</dbReference>
<organism evidence="5 6">
    <name type="scientific">Mycena albidolilacea</name>
    <dbReference type="NCBI Taxonomy" id="1033008"/>
    <lineage>
        <taxon>Eukaryota</taxon>
        <taxon>Fungi</taxon>
        <taxon>Dikarya</taxon>
        <taxon>Basidiomycota</taxon>
        <taxon>Agaricomycotina</taxon>
        <taxon>Agaricomycetes</taxon>
        <taxon>Agaricomycetidae</taxon>
        <taxon>Agaricales</taxon>
        <taxon>Marasmiineae</taxon>
        <taxon>Mycenaceae</taxon>
        <taxon>Mycena</taxon>
    </lineage>
</organism>
<dbReference type="GO" id="GO:0005634">
    <property type="term" value="C:nucleus"/>
    <property type="evidence" value="ECO:0007669"/>
    <property type="project" value="TreeGrafter"/>
</dbReference>
<feature type="domain" description="NmrA-like" evidence="4">
    <location>
        <begin position="11"/>
        <end position="290"/>
    </location>
</feature>
<dbReference type="PANTHER" id="PTHR42748:SF30">
    <property type="entry name" value="NMRA-LIKE DOMAIN-CONTAINING PROTEIN"/>
    <property type="match status" value="1"/>
</dbReference>
<comment type="similarity">
    <text evidence="1">Belongs to the NmrA-type oxidoreductase family.</text>
</comment>
<name>A0AAD7ABG9_9AGAR</name>
<evidence type="ECO:0000256" key="3">
    <source>
        <dbReference type="ARBA" id="ARBA00023002"/>
    </source>
</evidence>
<evidence type="ECO:0000256" key="2">
    <source>
        <dbReference type="ARBA" id="ARBA00022857"/>
    </source>
</evidence>